<sequence>MQRCRARAELNEGGKNLPPVSGNSRLFPSLPLSTWHSIPFLFPLSTHSSSLKPKKDKEMFRKHSPHQVANVPTALPSSLFSRARFFGFPQSLLLMGQNKEMRRMGKTLFA</sequence>
<proteinExistence type="predicted"/>
<evidence type="ECO:0000313" key="2">
    <source>
        <dbReference type="Proteomes" id="UP000886998"/>
    </source>
</evidence>
<comment type="caution">
    <text evidence="1">The sequence shown here is derived from an EMBL/GenBank/DDBJ whole genome shotgun (WGS) entry which is preliminary data.</text>
</comment>
<gene>
    <name evidence="1" type="ORF">TNIN_173121</name>
</gene>
<name>A0A8X6X646_9ARAC</name>
<evidence type="ECO:0000313" key="1">
    <source>
        <dbReference type="EMBL" id="GFY46887.1"/>
    </source>
</evidence>
<accession>A0A8X6X646</accession>
<organism evidence="1 2">
    <name type="scientific">Trichonephila inaurata madagascariensis</name>
    <dbReference type="NCBI Taxonomy" id="2747483"/>
    <lineage>
        <taxon>Eukaryota</taxon>
        <taxon>Metazoa</taxon>
        <taxon>Ecdysozoa</taxon>
        <taxon>Arthropoda</taxon>
        <taxon>Chelicerata</taxon>
        <taxon>Arachnida</taxon>
        <taxon>Araneae</taxon>
        <taxon>Araneomorphae</taxon>
        <taxon>Entelegynae</taxon>
        <taxon>Araneoidea</taxon>
        <taxon>Nephilidae</taxon>
        <taxon>Trichonephila</taxon>
        <taxon>Trichonephila inaurata</taxon>
    </lineage>
</organism>
<protein>
    <submittedName>
        <fullName evidence="1">Uncharacterized protein</fullName>
    </submittedName>
</protein>
<dbReference type="AlphaFoldDB" id="A0A8X6X646"/>
<keyword evidence="2" id="KW-1185">Reference proteome</keyword>
<dbReference type="EMBL" id="BMAV01005644">
    <property type="protein sequence ID" value="GFY46887.1"/>
    <property type="molecule type" value="Genomic_DNA"/>
</dbReference>
<dbReference type="Proteomes" id="UP000886998">
    <property type="component" value="Unassembled WGS sequence"/>
</dbReference>
<reference evidence="1" key="1">
    <citation type="submission" date="2020-08" db="EMBL/GenBank/DDBJ databases">
        <title>Multicomponent nature underlies the extraordinary mechanical properties of spider dragline silk.</title>
        <authorList>
            <person name="Kono N."/>
            <person name="Nakamura H."/>
            <person name="Mori M."/>
            <person name="Yoshida Y."/>
            <person name="Ohtoshi R."/>
            <person name="Malay A.D."/>
            <person name="Moran D.A.P."/>
            <person name="Tomita M."/>
            <person name="Numata K."/>
            <person name="Arakawa K."/>
        </authorList>
    </citation>
    <scope>NUCLEOTIDE SEQUENCE</scope>
</reference>